<dbReference type="Proteomes" id="UP001054889">
    <property type="component" value="Unassembled WGS sequence"/>
</dbReference>
<dbReference type="Pfam" id="PF20241">
    <property type="entry name" value="DUF6598"/>
    <property type="match status" value="1"/>
</dbReference>
<dbReference type="EMBL" id="BQKI01000001">
    <property type="protein sequence ID" value="GJM86007.1"/>
    <property type="molecule type" value="Genomic_DNA"/>
</dbReference>
<reference evidence="3" key="1">
    <citation type="journal article" date="2018" name="DNA Res.">
        <title>Multiple hybrid de novo genome assembly of finger millet, an orphan allotetraploid crop.</title>
        <authorList>
            <person name="Hatakeyama M."/>
            <person name="Aluri S."/>
            <person name="Balachadran M.T."/>
            <person name="Sivarajan S.R."/>
            <person name="Patrignani A."/>
            <person name="Gruter S."/>
            <person name="Poveda L."/>
            <person name="Shimizu-Inatsugi R."/>
            <person name="Baeten J."/>
            <person name="Francoijs K.J."/>
            <person name="Nataraja K.N."/>
            <person name="Reddy Y.A.N."/>
            <person name="Phadnis S."/>
            <person name="Ravikumar R.L."/>
            <person name="Schlapbach R."/>
            <person name="Sreeman S.M."/>
            <person name="Shimizu K.K."/>
        </authorList>
    </citation>
    <scope>NUCLEOTIDE SEQUENCE</scope>
</reference>
<name>A0AAV5BG24_ELECO</name>
<keyword evidence="5" id="KW-1185">Reference proteome</keyword>
<comment type="caution">
    <text evidence="3">The sequence shown here is derived from an EMBL/GenBank/DDBJ whole genome shotgun (WGS) entry which is preliminary data.</text>
</comment>
<protein>
    <recommendedName>
        <fullName evidence="2">DUF6598 domain-containing protein</fullName>
    </recommendedName>
</protein>
<feature type="domain" description="DUF6598" evidence="2">
    <location>
        <begin position="179"/>
        <end position="413"/>
    </location>
</feature>
<accession>A0AAV5BG24</accession>
<evidence type="ECO:0000313" key="4">
    <source>
        <dbReference type="EMBL" id="GJM86007.1"/>
    </source>
</evidence>
<reference evidence="3" key="2">
    <citation type="submission" date="2021-12" db="EMBL/GenBank/DDBJ databases">
        <title>Resequencing data analysis of finger millet.</title>
        <authorList>
            <person name="Hatakeyama M."/>
            <person name="Aluri S."/>
            <person name="Balachadran M.T."/>
            <person name="Sivarajan S.R."/>
            <person name="Poveda L."/>
            <person name="Shimizu-Inatsugi R."/>
            <person name="Schlapbach R."/>
            <person name="Sreeman S.M."/>
            <person name="Shimizu K.K."/>
        </authorList>
    </citation>
    <scope>NUCLEOTIDE SEQUENCE</scope>
</reference>
<dbReference type="InterPro" id="IPR046533">
    <property type="entry name" value="DUF6598"/>
</dbReference>
<evidence type="ECO:0000313" key="3">
    <source>
        <dbReference type="EMBL" id="GJM85379.1"/>
    </source>
</evidence>
<evidence type="ECO:0000259" key="2">
    <source>
        <dbReference type="Pfam" id="PF20241"/>
    </source>
</evidence>
<evidence type="ECO:0000256" key="1">
    <source>
        <dbReference type="SAM" id="Coils"/>
    </source>
</evidence>
<sequence>MAEGGGVSVANGGGIFMAEGGSVSFANGGVSVSVADGGVGVANGDGGACVANGGGCLGFGRSSPDPVSKGHDYDEEECADLEPFFFDEAEAIADNERRMQREQEEARKLELRILAANVNKAVRDKIRDDDPKQGGAYYNRFFLADFSTFDIDEESPLEPMRYTDRVYKKDEPRWPLLAVDFLSVKIVSLDVDFPIHVYGTVIARDSLDCKCIYLFQRDEDNCQLINSECESLILTGPKRGLVLVGDAYVETDLKIKDHQRHEVKELSKGVFGIPGIAGRQLDKCKIESKLLATRLSTVEVMYAVVKDAVEATIAIEVLQGDFYGKITACTSSIQSSIVLHDSEVSGVMTCDGKRVIQLLRRVVAICLKEKLEVTVVAQTGDVECKNTVDFTPSLCGRGKGEITVGATKMLVEVTWSVLDT</sequence>
<gene>
    <name evidence="3" type="primary">ga01137</name>
    <name evidence="4" type="synonym">ga01824</name>
    <name evidence="3" type="ORF">PR202_ga01137</name>
    <name evidence="4" type="ORF">PR202_ga01824</name>
</gene>
<dbReference type="PANTHER" id="PTHR33065:SF64">
    <property type="entry name" value="OS05G0109100 PROTEIN"/>
    <property type="match status" value="1"/>
</dbReference>
<dbReference type="AlphaFoldDB" id="A0AAV5BG24"/>
<feature type="coiled-coil region" evidence="1">
    <location>
        <begin position="92"/>
        <end position="119"/>
    </location>
</feature>
<evidence type="ECO:0000313" key="5">
    <source>
        <dbReference type="Proteomes" id="UP001054889"/>
    </source>
</evidence>
<dbReference type="EMBL" id="BQKI01000001">
    <property type="protein sequence ID" value="GJM85379.1"/>
    <property type="molecule type" value="Genomic_DNA"/>
</dbReference>
<organism evidence="3 5">
    <name type="scientific">Eleusine coracana subsp. coracana</name>
    <dbReference type="NCBI Taxonomy" id="191504"/>
    <lineage>
        <taxon>Eukaryota</taxon>
        <taxon>Viridiplantae</taxon>
        <taxon>Streptophyta</taxon>
        <taxon>Embryophyta</taxon>
        <taxon>Tracheophyta</taxon>
        <taxon>Spermatophyta</taxon>
        <taxon>Magnoliopsida</taxon>
        <taxon>Liliopsida</taxon>
        <taxon>Poales</taxon>
        <taxon>Poaceae</taxon>
        <taxon>PACMAD clade</taxon>
        <taxon>Chloridoideae</taxon>
        <taxon>Cynodonteae</taxon>
        <taxon>Eleusininae</taxon>
        <taxon>Eleusine</taxon>
    </lineage>
</organism>
<proteinExistence type="predicted"/>
<dbReference type="PANTHER" id="PTHR33065">
    <property type="entry name" value="OS07G0486400 PROTEIN"/>
    <property type="match status" value="1"/>
</dbReference>
<keyword evidence="1" id="KW-0175">Coiled coil</keyword>